<dbReference type="CDD" id="cd01860">
    <property type="entry name" value="Rab5_related"/>
    <property type="match status" value="1"/>
</dbReference>
<dbReference type="GO" id="GO:0003924">
    <property type="term" value="F:GTPase activity"/>
    <property type="evidence" value="ECO:0007669"/>
    <property type="project" value="InterPro"/>
</dbReference>
<dbReference type="PANTHER" id="PTHR47978">
    <property type="match status" value="1"/>
</dbReference>
<dbReference type="SMART" id="SM00176">
    <property type="entry name" value="RAN"/>
    <property type="match status" value="1"/>
</dbReference>
<reference evidence="3" key="2">
    <citation type="submission" date="2017-05" db="UniProtKB">
        <authorList>
            <consortium name="EnsemblMetazoa"/>
        </authorList>
    </citation>
    <scope>IDENTIFICATION</scope>
</reference>
<dbReference type="EnsemblMetazoa" id="XM_011408490.2">
    <property type="protein sequence ID" value="XP_011406792.1"/>
    <property type="gene ID" value="LOC100631672"/>
</dbReference>
<dbReference type="Proteomes" id="UP000007879">
    <property type="component" value="Unassembled WGS sequence"/>
</dbReference>
<evidence type="ECO:0000313" key="3">
    <source>
        <dbReference type="EnsemblMetazoa" id="Aqu2.1.18640_001"/>
    </source>
</evidence>
<gene>
    <name evidence="3" type="primary">100631672</name>
</gene>
<dbReference type="NCBIfam" id="TIGR00231">
    <property type="entry name" value="small_GTP"/>
    <property type="match status" value="1"/>
</dbReference>
<dbReference type="PROSITE" id="PS51419">
    <property type="entry name" value="RAB"/>
    <property type="match status" value="1"/>
</dbReference>
<dbReference type="Gene3D" id="3.40.50.300">
    <property type="entry name" value="P-loop containing nucleotide triphosphate hydrolases"/>
    <property type="match status" value="1"/>
</dbReference>
<reference evidence="4" key="1">
    <citation type="journal article" date="2010" name="Nature">
        <title>The Amphimedon queenslandica genome and the evolution of animal complexity.</title>
        <authorList>
            <person name="Srivastava M."/>
            <person name="Simakov O."/>
            <person name="Chapman J."/>
            <person name="Fahey B."/>
            <person name="Gauthier M.E."/>
            <person name="Mitros T."/>
            <person name="Richards G.S."/>
            <person name="Conaco C."/>
            <person name="Dacre M."/>
            <person name="Hellsten U."/>
            <person name="Larroux C."/>
            <person name="Putnam N.H."/>
            <person name="Stanke M."/>
            <person name="Adamska M."/>
            <person name="Darling A."/>
            <person name="Degnan S.M."/>
            <person name="Oakley T.H."/>
            <person name="Plachetzki D.C."/>
            <person name="Zhai Y."/>
            <person name="Adamski M."/>
            <person name="Calcino A."/>
            <person name="Cummins S.F."/>
            <person name="Goodstein D.M."/>
            <person name="Harris C."/>
            <person name="Jackson D.J."/>
            <person name="Leys S.P."/>
            <person name="Shu S."/>
            <person name="Woodcroft B.J."/>
            <person name="Vervoort M."/>
            <person name="Kosik K.S."/>
            <person name="Manning G."/>
            <person name="Degnan B.M."/>
            <person name="Rokhsar D.S."/>
        </authorList>
    </citation>
    <scope>NUCLEOTIDE SEQUENCE [LARGE SCALE GENOMIC DNA]</scope>
</reference>
<dbReference type="InterPro" id="IPR027417">
    <property type="entry name" value="P-loop_NTPase"/>
</dbReference>
<dbReference type="InParanoid" id="A0A1X7TUR3"/>
<dbReference type="SUPFAM" id="SSF52540">
    <property type="entry name" value="P-loop containing nucleoside triphosphate hydrolases"/>
    <property type="match status" value="1"/>
</dbReference>
<dbReference type="OMA" id="KQDTFHT"/>
<dbReference type="STRING" id="400682.A0A1X7TUR3"/>
<evidence type="ECO:0000256" key="1">
    <source>
        <dbReference type="ARBA" id="ARBA00006270"/>
    </source>
</evidence>
<dbReference type="EnsemblMetazoa" id="Aqu2.1.18640_001">
    <property type="protein sequence ID" value="Aqu2.1.18640_001"/>
    <property type="gene ID" value="Aqu2.1.18640"/>
</dbReference>
<evidence type="ECO:0000313" key="4">
    <source>
        <dbReference type="Proteomes" id="UP000007879"/>
    </source>
</evidence>
<comment type="similarity">
    <text evidence="1">Belongs to the small GTPase superfamily. Rab family.</text>
</comment>
<dbReference type="InterPro" id="IPR005225">
    <property type="entry name" value="Small_GTP-bd"/>
</dbReference>
<organism evidence="3">
    <name type="scientific">Amphimedon queenslandica</name>
    <name type="common">Sponge</name>
    <dbReference type="NCBI Taxonomy" id="400682"/>
    <lineage>
        <taxon>Eukaryota</taxon>
        <taxon>Metazoa</taxon>
        <taxon>Porifera</taxon>
        <taxon>Demospongiae</taxon>
        <taxon>Heteroscleromorpha</taxon>
        <taxon>Haplosclerida</taxon>
        <taxon>Niphatidae</taxon>
        <taxon>Amphimedon</taxon>
    </lineage>
</organism>
<dbReference type="SMART" id="SM00174">
    <property type="entry name" value="RHO"/>
    <property type="match status" value="1"/>
</dbReference>
<dbReference type="InterPro" id="IPR001806">
    <property type="entry name" value="Small_GTPase"/>
</dbReference>
<evidence type="ECO:0000256" key="2">
    <source>
        <dbReference type="ARBA" id="ARBA00022741"/>
    </source>
</evidence>
<dbReference type="SMART" id="SM00175">
    <property type="entry name" value="RAB"/>
    <property type="match status" value="1"/>
</dbReference>
<dbReference type="FunFam" id="3.40.50.300:FF:000823">
    <property type="entry name" value="Small GTPase RAB, putative"/>
    <property type="match status" value="1"/>
</dbReference>
<protein>
    <submittedName>
        <fullName evidence="3">Uncharacterized protein</fullName>
    </submittedName>
</protein>
<dbReference type="eggNOG" id="KOG0092">
    <property type="taxonomic scope" value="Eukaryota"/>
</dbReference>
<dbReference type="PROSITE" id="PS51421">
    <property type="entry name" value="RAS"/>
    <property type="match status" value="1"/>
</dbReference>
<name>A0A1X7TUR3_AMPQE</name>
<dbReference type="GO" id="GO:0005525">
    <property type="term" value="F:GTP binding"/>
    <property type="evidence" value="ECO:0007669"/>
    <property type="project" value="InterPro"/>
</dbReference>
<dbReference type="PRINTS" id="PR00449">
    <property type="entry name" value="RASTRNSFRMNG"/>
</dbReference>
<dbReference type="Pfam" id="PF00071">
    <property type="entry name" value="Ras"/>
    <property type="match status" value="1"/>
</dbReference>
<sequence>MALHEVKLCLLGESGVGKTCIVNRFVSDVFSDKEPLTVGAAFSTKTIQVNDHSILFQIWDTAGQEKYRGLAPMYYRGSAAAVVVYDITNLKSFIEMQSWIQELRQLGPPNLVLAIAGNKLDISESRQVTASKGEEYAKSVNAIFMECSAKDDTNVKDLFSRIADTIPLDKLNVDLKLGTVKLNRKSGHSSSGCSC</sequence>
<proteinExistence type="inferred from homology"/>
<keyword evidence="4" id="KW-1185">Reference proteome</keyword>
<dbReference type="OrthoDB" id="63533at2759"/>
<dbReference type="SMART" id="SM00173">
    <property type="entry name" value="RAS"/>
    <property type="match status" value="1"/>
</dbReference>
<dbReference type="KEGG" id="aqu:100631672"/>
<dbReference type="AlphaFoldDB" id="A0A1X7TUR3"/>
<accession>A0A1X7TUR3</accession>
<keyword evidence="2" id="KW-0547">Nucleotide-binding</keyword>